<evidence type="ECO:0000256" key="4">
    <source>
        <dbReference type="PROSITE-ProRule" id="PRU00169"/>
    </source>
</evidence>
<dbReference type="InterPro" id="IPR018060">
    <property type="entry name" value="HTH_AraC"/>
</dbReference>
<feature type="domain" description="HTH araC/xylS-type" evidence="6">
    <location>
        <begin position="437"/>
        <end position="535"/>
    </location>
</feature>
<dbReference type="InterPro" id="IPR041522">
    <property type="entry name" value="CdaR_GGDEF"/>
</dbReference>
<evidence type="ECO:0000313" key="9">
    <source>
        <dbReference type="Proteomes" id="UP001596113"/>
    </source>
</evidence>
<keyword evidence="4" id="KW-0597">Phosphoprotein</keyword>
<evidence type="ECO:0000259" key="7">
    <source>
        <dbReference type="PROSITE" id="PS50110"/>
    </source>
</evidence>
<keyword evidence="5" id="KW-0175">Coiled coil</keyword>
<dbReference type="Proteomes" id="UP001596113">
    <property type="component" value="Unassembled WGS sequence"/>
</dbReference>
<dbReference type="Pfam" id="PF17853">
    <property type="entry name" value="GGDEF_2"/>
    <property type="match status" value="1"/>
</dbReference>
<dbReference type="Gene3D" id="1.10.10.60">
    <property type="entry name" value="Homeodomain-like"/>
    <property type="match status" value="2"/>
</dbReference>
<dbReference type="Gene3D" id="3.40.50.2300">
    <property type="match status" value="1"/>
</dbReference>
<proteinExistence type="predicted"/>
<keyword evidence="1" id="KW-0805">Transcription regulation</keyword>
<evidence type="ECO:0000256" key="5">
    <source>
        <dbReference type="SAM" id="Coils"/>
    </source>
</evidence>
<dbReference type="Pfam" id="PF12833">
    <property type="entry name" value="HTH_18"/>
    <property type="match status" value="1"/>
</dbReference>
<protein>
    <submittedName>
        <fullName evidence="8">Response regulator</fullName>
    </submittedName>
</protein>
<dbReference type="PANTHER" id="PTHR43280:SF28">
    <property type="entry name" value="HTH-TYPE TRANSCRIPTIONAL ACTIVATOR RHAS"/>
    <property type="match status" value="1"/>
</dbReference>
<dbReference type="EMBL" id="JBHSMI010000013">
    <property type="protein sequence ID" value="MFC5402551.1"/>
    <property type="molecule type" value="Genomic_DNA"/>
</dbReference>
<dbReference type="RefSeq" id="WP_378131098.1">
    <property type="nucleotide sequence ID" value="NZ_JBHSMI010000013.1"/>
</dbReference>
<feature type="domain" description="Response regulatory" evidence="7">
    <location>
        <begin position="2"/>
        <end position="117"/>
    </location>
</feature>
<feature type="coiled-coil region" evidence="5">
    <location>
        <begin position="106"/>
        <end position="133"/>
    </location>
</feature>
<comment type="caution">
    <text evidence="8">The sequence shown here is derived from an EMBL/GenBank/DDBJ whole genome shotgun (WGS) entry which is preliminary data.</text>
</comment>
<dbReference type="CDD" id="cd17536">
    <property type="entry name" value="REC_YesN-like"/>
    <property type="match status" value="1"/>
</dbReference>
<dbReference type="PANTHER" id="PTHR43280">
    <property type="entry name" value="ARAC-FAMILY TRANSCRIPTIONAL REGULATOR"/>
    <property type="match status" value="1"/>
</dbReference>
<evidence type="ECO:0000313" key="8">
    <source>
        <dbReference type="EMBL" id="MFC5402551.1"/>
    </source>
</evidence>
<organism evidence="8 9">
    <name type="scientific">Cohnella soli</name>
    <dbReference type="NCBI Taxonomy" id="425005"/>
    <lineage>
        <taxon>Bacteria</taxon>
        <taxon>Bacillati</taxon>
        <taxon>Bacillota</taxon>
        <taxon>Bacilli</taxon>
        <taxon>Bacillales</taxon>
        <taxon>Paenibacillaceae</taxon>
        <taxon>Cohnella</taxon>
    </lineage>
</organism>
<evidence type="ECO:0000256" key="1">
    <source>
        <dbReference type="ARBA" id="ARBA00023015"/>
    </source>
</evidence>
<dbReference type="InterPro" id="IPR011006">
    <property type="entry name" value="CheY-like_superfamily"/>
</dbReference>
<dbReference type="SUPFAM" id="SSF46689">
    <property type="entry name" value="Homeodomain-like"/>
    <property type="match status" value="2"/>
</dbReference>
<accession>A0ABW0HMV2</accession>
<evidence type="ECO:0000259" key="6">
    <source>
        <dbReference type="PROSITE" id="PS01124"/>
    </source>
</evidence>
<sequence length="536" mass="60906">MKILIVEDERLTRESLVDSLRLRGYSDIETATDGNDALQTLDRFKPDLILSDIRMPGMDGLQLLGHIRDKGIHGVFIIISSYDSFEFAQKAVRLGAFSYMLKPIDDRELEDQLERAETSIRREQEQRNENADTGLLARKYRNLAQRQAIQKFVEEEHLNEEERWTALREADIRFEHPLYLVAKAKIDGYADPESHLSVVDQSLYAFGIANIASELMLHGGIDTYPFTQDDSIVFLLNVPVEYASSATERLETLWSHVAAQVRSHLKLTLTIGVGSLTDNIADVNDSYTQASKAAMSRIMGGGNRVYFAGSSEEKRIEATIAIDYLTEQKLLHGLEQGSKEAVRGLIRELYSPYFSRSNEFIGSLMKLNFSVAFTLFKLMHQLDTPPERFLGSELKVYRQMNQCADLSSLLSYCENMTDVCIDEIQAGRKLNPDTSMAKALAYIVEHYDQDIGLASVSEHVHMSPAYFSKQFKLKYNQNFIEFLIQFRINKAKELLKSGAYTAQEVSRMVGINDEKHFFRTFKKITGLTPGSYKKGN</sequence>
<gene>
    <name evidence="8" type="ORF">ACFPOF_07350</name>
</gene>
<dbReference type="SMART" id="SM00342">
    <property type="entry name" value="HTH_ARAC"/>
    <property type="match status" value="1"/>
</dbReference>
<dbReference type="SUPFAM" id="SSF52172">
    <property type="entry name" value="CheY-like"/>
    <property type="match status" value="1"/>
</dbReference>
<dbReference type="PROSITE" id="PS01124">
    <property type="entry name" value="HTH_ARAC_FAMILY_2"/>
    <property type="match status" value="1"/>
</dbReference>
<evidence type="ECO:0000256" key="2">
    <source>
        <dbReference type="ARBA" id="ARBA00023125"/>
    </source>
</evidence>
<dbReference type="InterPro" id="IPR009057">
    <property type="entry name" value="Homeodomain-like_sf"/>
</dbReference>
<evidence type="ECO:0000256" key="3">
    <source>
        <dbReference type="ARBA" id="ARBA00023163"/>
    </source>
</evidence>
<dbReference type="SMART" id="SM00448">
    <property type="entry name" value="REC"/>
    <property type="match status" value="1"/>
</dbReference>
<keyword evidence="9" id="KW-1185">Reference proteome</keyword>
<dbReference type="InterPro" id="IPR001789">
    <property type="entry name" value="Sig_transdc_resp-reg_receiver"/>
</dbReference>
<dbReference type="PROSITE" id="PS50110">
    <property type="entry name" value="RESPONSE_REGULATORY"/>
    <property type="match status" value="1"/>
</dbReference>
<name>A0ABW0HMV2_9BACL</name>
<dbReference type="Pfam" id="PF00072">
    <property type="entry name" value="Response_reg"/>
    <property type="match status" value="1"/>
</dbReference>
<feature type="modified residue" description="4-aspartylphosphate" evidence="4">
    <location>
        <position position="52"/>
    </location>
</feature>
<keyword evidence="3" id="KW-0804">Transcription</keyword>
<keyword evidence="2" id="KW-0238">DNA-binding</keyword>
<reference evidence="9" key="1">
    <citation type="journal article" date="2019" name="Int. J. Syst. Evol. Microbiol.">
        <title>The Global Catalogue of Microorganisms (GCM) 10K type strain sequencing project: providing services to taxonomists for standard genome sequencing and annotation.</title>
        <authorList>
            <consortium name="The Broad Institute Genomics Platform"/>
            <consortium name="The Broad Institute Genome Sequencing Center for Infectious Disease"/>
            <person name="Wu L."/>
            <person name="Ma J."/>
        </authorList>
    </citation>
    <scope>NUCLEOTIDE SEQUENCE [LARGE SCALE GENOMIC DNA]</scope>
    <source>
        <strain evidence="9">CGMCC 1.18575</strain>
    </source>
</reference>